<protein>
    <recommendedName>
        <fullName evidence="1">Mab-21-like HhH/H2TH-like domain-containing protein</fullName>
    </recommendedName>
</protein>
<dbReference type="Pfam" id="PF20266">
    <property type="entry name" value="Mab-21_C"/>
    <property type="match status" value="1"/>
</dbReference>
<dbReference type="EMBL" id="UYJE01003385">
    <property type="protein sequence ID" value="VDI18873.1"/>
    <property type="molecule type" value="Genomic_DNA"/>
</dbReference>
<dbReference type="Gene3D" id="1.10.1410.40">
    <property type="match status" value="1"/>
</dbReference>
<dbReference type="PANTHER" id="PTHR10656">
    <property type="entry name" value="CELL FATE DETERMINING PROTEIN MAB21-RELATED"/>
    <property type="match status" value="1"/>
</dbReference>
<comment type="caution">
    <text evidence="2">The sequence shown here is derived from an EMBL/GenBank/DDBJ whole genome shotgun (WGS) entry which is preliminary data.</text>
</comment>
<proteinExistence type="predicted"/>
<dbReference type="OrthoDB" id="5988859at2759"/>
<evidence type="ECO:0000259" key="1">
    <source>
        <dbReference type="Pfam" id="PF20266"/>
    </source>
</evidence>
<feature type="domain" description="Mab-21-like HhH/H2TH-like" evidence="1">
    <location>
        <begin position="239"/>
        <end position="332"/>
    </location>
</feature>
<organism evidence="2 3">
    <name type="scientific">Mytilus galloprovincialis</name>
    <name type="common">Mediterranean mussel</name>
    <dbReference type="NCBI Taxonomy" id="29158"/>
    <lineage>
        <taxon>Eukaryota</taxon>
        <taxon>Metazoa</taxon>
        <taxon>Spiralia</taxon>
        <taxon>Lophotrochozoa</taxon>
        <taxon>Mollusca</taxon>
        <taxon>Bivalvia</taxon>
        <taxon>Autobranchia</taxon>
        <taxon>Pteriomorphia</taxon>
        <taxon>Mytilida</taxon>
        <taxon>Mytiloidea</taxon>
        <taxon>Mytilidae</taxon>
        <taxon>Mytilinae</taxon>
        <taxon>Mytilus</taxon>
    </lineage>
</organism>
<reference evidence="2" key="1">
    <citation type="submission" date="2018-11" db="EMBL/GenBank/DDBJ databases">
        <authorList>
            <person name="Alioto T."/>
            <person name="Alioto T."/>
        </authorList>
    </citation>
    <scope>NUCLEOTIDE SEQUENCE</scope>
</reference>
<dbReference type="InterPro" id="IPR024810">
    <property type="entry name" value="MAB21L/cGLR"/>
</dbReference>
<dbReference type="PANTHER" id="PTHR10656:SF69">
    <property type="entry name" value="MAB-21-LIKE HHH_H2TH-LIKE DOMAIN-CONTAINING PROTEIN"/>
    <property type="match status" value="1"/>
</dbReference>
<dbReference type="Proteomes" id="UP000596742">
    <property type="component" value="Unassembled WGS sequence"/>
</dbReference>
<sequence>MASNKRKSLEFFTYLCQKIGSVDIVKARRLLCTIGDIALDNNFPKISSGSKGEGLNFKDSDTDLMFIEPDFRVYEFESDVTATDKADLIMNKEETPPCFTYLYLLSNHKVYSQLMFLQKDGKVLLSSELFKKRRLRQLIKTKPTLRHTHGPCITDDFEEHDIAYCIRCEKWISQAQPWINRPRTEWPPSDLVSQITSLGVLFVPIGCKGSVNEHFEWRISFSVAEKLLIFSWSHTQLLCYALLKILLKEIIQQIGDLKDLLCSYFIKTLMFWLSEESDPSIWRPDNIIPCFMACLQKLLYSIEYSTLLHYFIPESNLFFSRFNTRSKEKLITLLQNLCHQGIQFFSSSESLRDLSMFSCCVTNSIDRNSKLADEIIQLFPLNNDRGHIRRLMYNFLQHSKSRLGKHIFSLFLSNAHQFVSQSTDGHHRSNNKQHYNEYKHGLSHLLVGLQSDVLSGWLVLASFFNVHKNYPAALAVINHALSKCTDETITLSNSHTLISDFAFNDKMKEYVTKLIGPDNYIKAVKHLMILMLRIDPNTIAILPELRQDIKHPFTVFPCIPVAHFIRFLCCYHLDDGTSCMDSIDQLLHSISKLVNDDMTVSPKYWFLYIYSMLFLGVAKNMIGDTAFAKDCFQDVARRDVLQKTSASKRLSQLL</sequence>
<dbReference type="InterPro" id="IPR046906">
    <property type="entry name" value="Mab-21_HhH/H2TH-like"/>
</dbReference>
<gene>
    <name evidence="2" type="ORF">MGAL_10B088058</name>
</gene>
<evidence type="ECO:0000313" key="2">
    <source>
        <dbReference type="EMBL" id="VDI18873.1"/>
    </source>
</evidence>
<name>A0A8B6DE54_MYTGA</name>
<evidence type="ECO:0000313" key="3">
    <source>
        <dbReference type="Proteomes" id="UP000596742"/>
    </source>
</evidence>
<dbReference type="SMART" id="SM01265">
    <property type="entry name" value="Mab-21"/>
    <property type="match status" value="1"/>
</dbReference>
<dbReference type="AlphaFoldDB" id="A0A8B6DE54"/>
<keyword evidence="3" id="KW-1185">Reference proteome</keyword>
<accession>A0A8B6DE54</accession>